<dbReference type="EMBL" id="JAHWGI010000700">
    <property type="protein sequence ID" value="KAK3917254.1"/>
    <property type="molecule type" value="Genomic_DNA"/>
</dbReference>
<organism evidence="1 2">
    <name type="scientific">Frankliniella fusca</name>
    <dbReference type="NCBI Taxonomy" id="407009"/>
    <lineage>
        <taxon>Eukaryota</taxon>
        <taxon>Metazoa</taxon>
        <taxon>Ecdysozoa</taxon>
        <taxon>Arthropoda</taxon>
        <taxon>Hexapoda</taxon>
        <taxon>Insecta</taxon>
        <taxon>Pterygota</taxon>
        <taxon>Neoptera</taxon>
        <taxon>Paraneoptera</taxon>
        <taxon>Thysanoptera</taxon>
        <taxon>Terebrantia</taxon>
        <taxon>Thripoidea</taxon>
        <taxon>Thripidae</taxon>
        <taxon>Frankliniella</taxon>
    </lineage>
</organism>
<evidence type="ECO:0000313" key="1">
    <source>
        <dbReference type="EMBL" id="KAK3917254.1"/>
    </source>
</evidence>
<dbReference type="AlphaFoldDB" id="A0AAE1LFW8"/>
<proteinExistence type="predicted"/>
<protein>
    <submittedName>
        <fullName evidence="1">Protein ANTAGONIST OF LIKE HETEROCHROMATIN PROTEIN 1</fullName>
    </submittedName>
</protein>
<dbReference type="Proteomes" id="UP001219518">
    <property type="component" value="Unassembled WGS sequence"/>
</dbReference>
<sequence>MFGIYLDNLSSSPLLSFIAITRRALRALLQENGTILRERTPCEEILMMVLWIMATPDSFRRVPLRFGVHPSELHMHQKYVINGICQLGETYNTWPSAAERERTKTILQRRPGFPGTVGMMDSKRFSITKPVDDPLPHRNYHHGYSMKVQLYVMIPFRNDGHLTVMQRNLNSRLS</sequence>
<name>A0AAE1LFW8_9NEOP</name>
<comment type="caution">
    <text evidence="1">The sequence shown here is derived from an EMBL/GenBank/DDBJ whole genome shotgun (WGS) entry which is preliminary data.</text>
</comment>
<reference evidence="1" key="2">
    <citation type="journal article" date="2023" name="BMC Genomics">
        <title>Pest status, molecular evolution, and epigenetic factors derived from the genome assembly of Frankliniella fusca, a thysanopteran phytovirus vector.</title>
        <authorList>
            <person name="Catto M.A."/>
            <person name="Labadie P.E."/>
            <person name="Jacobson A.L."/>
            <person name="Kennedy G.G."/>
            <person name="Srinivasan R."/>
            <person name="Hunt B.G."/>
        </authorList>
    </citation>
    <scope>NUCLEOTIDE SEQUENCE</scope>
    <source>
        <strain evidence="1">PL_HMW_Pooled</strain>
    </source>
</reference>
<reference evidence="1" key="1">
    <citation type="submission" date="2021-07" db="EMBL/GenBank/DDBJ databases">
        <authorList>
            <person name="Catto M.A."/>
            <person name="Jacobson A."/>
            <person name="Kennedy G."/>
            <person name="Labadie P."/>
            <person name="Hunt B.G."/>
            <person name="Srinivasan R."/>
        </authorList>
    </citation>
    <scope>NUCLEOTIDE SEQUENCE</scope>
    <source>
        <strain evidence="1">PL_HMW_Pooled</strain>
        <tissue evidence="1">Head</tissue>
    </source>
</reference>
<evidence type="ECO:0000313" key="2">
    <source>
        <dbReference type="Proteomes" id="UP001219518"/>
    </source>
</evidence>
<gene>
    <name evidence="1" type="ORF">KUF71_006838</name>
</gene>
<keyword evidence="2" id="KW-1185">Reference proteome</keyword>
<accession>A0AAE1LFW8</accession>